<dbReference type="Pfam" id="PF00534">
    <property type="entry name" value="Glycos_transf_1"/>
    <property type="match status" value="1"/>
</dbReference>
<dbReference type="HOGENOM" id="CLU_009583_5_2_9"/>
<gene>
    <name evidence="2" type="ORF">GCWU0000282_000951</name>
</gene>
<keyword evidence="3" id="KW-1185">Reference proteome</keyword>
<dbReference type="eggNOG" id="COG0438">
    <property type="taxonomic scope" value="Bacteria"/>
</dbReference>
<dbReference type="AlphaFoldDB" id="V2XNN7"/>
<dbReference type="SUPFAM" id="SSF53756">
    <property type="entry name" value="UDP-Glycosyltransferase/glycogen phosphorylase"/>
    <property type="match status" value="1"/>
</dbReference>
<evidence type="ECO:0000313" key="3">
    <source>
        <dbReference type="Proteomes" id="UP000018227"/>
    </source>
</evidence>
<dbReference type="PANTHER" id="PTHR45947">
    <property type="entry name" value="SULFOQUINOVOSYL TRANSFERASE SQD2"/>
    <property type="match status" value="1"/>
</dbReference>
<dbReference type="Gene3D" id="3.40.50.2000">
    <property type="entry name" value="Glycogen Phosphorylase B"/>
    <property type="match status" value="2"/>
</dbReference>
<reference evidence="2 3" key="1">
    <citation type="submission" date="2013-06" db="EMBL/GenBank/DDBJ databases">
        <authorList>
            <person name="Weinstock G."/>
            <person name="Sodergren E."/>
            <person name="Clifton S."/>
            <person name="Fulton L."/>
            <person name="Fulton B."/>
            <person name="Courtney L."/>
            <person name="Fronick C."/>
            <person name="Harrison M."/>
            <person name="Strong C."/>
            <person name="Farmer C."/>
            <person name="Delahaunty K."/>
            <person name="Markovic C."/>
            <person name="Hall O."/>
            <person name="Minx P."/>
            <person name="Tomlinson C."/>
            <person name="Mitreva M."/>
            <person name="Nelson J."/>
            <person name="Hou S."/>
            <person name="Wollam A."/>
            <person name="Pepin K.H."/>
            <person name="Johnson M."/>
            <person name="Bhonagiri V."/>
            <person name="Nash W.E."/>
            <person name="Warren W."/>
            <person name="Chinwalla A."/>
            <person name="Mardis E.R."/>
            <person name="Wilson R.K."/>
        </authorList>
    </citation>
    <scope>NUCLEOTIDE SEQUENCE [LARGE SCALE GENOMIC DNA]</scope>
    <source>
        <strain evidence="2 3">ATCC 51271</strain>
    </source>
</reference>
<evidence type="ECO:0000259" key="1">
    <source>
        <dbReference type="Pfam" id="PF00534"/>
    </source>
</evidence>
<dbReference type="EMBL" id="ACIL03000007">
    <property type="protein sequence ID" value="ESL03784.1"/>
    <property type="molecule type" value="Genomic_DNA"/>
</dbReference>
<dbReference type="CDD" id="cd03801">
    <property type="entry name" value="GT4_PimA-like"/>
    <property type="match status" value="1"/>
</dbReference>
<accession>V2XNN7</accession>
<dbReference type="PANTHER" id="PTHR45947:SF3">
    <property type="entry name" value="SULFOQUINOVOSYL TRANSFERASE SQD2"/>
    <property type="match status" value="1"/>
</dbReference>
<organism evidence="2 3">
    <name type="scientific">Catonella morbi ATCC 51271</name>
    <dbReference type="NCBI Taxonomy" id="592026"/>
    <lineage>
        <taxon>Bacteria</taxon>
        <taxon>Bacillati</taxon>
        <taxon>Bacillota</taxon>
        <taxon>Clostridia</taxon>
        <taxon>Lachnospirales</taxon>
        <taxon>Lachnospiraceae</taxon>
        <taxon>Catonella</taxon>
    </lineage>
</organism>
<dbReference type="Proteomes" id="UP000018227">
    <property type="component" value="Unassembled WGS sequence"/>
</dbReference>
<proteinExistence type="predicted"/>
<name>V2XNN7_9FIRM</name>
<comment type="caution">
    <text evidence="2">The sequence shown here is derived from an EMBL/GenBank/DDBJ whole genome shotgun (WGS) entry which is preliminary data.</text>
</comment>
<dbReference type="GO" id="GO:0016758">
    <property type="term" value="F:hexosyltransferase activity"/>
    <property type="evidence" value="ECO:0007669"/>
    <property type="project" value="TreeGrafter"/>
</dbReference>
<dbReference type="OrthoDB" id="9795068at2"/>
<evidence type="ECO:0000313" key="2">
    <source>
        <dbReference type="EMBL" id="ESL03784.1"/>
    </source>
</evidence>
<dbReference type="InterPro" id="IPR050194">
    <property type="entry name" value="Glycosyltransferase_grp1"/>
</dbReference>
<feature type="domain" description="Glycosyl transferase family 1" evidence="1">
    <location>
        <begin position="187"/>
        <end position="346"/>
    </location>
</feature>
<dbReference type="STRING" id="592026.GCWU0000282_000951"/>
<protein>
    <submittedName>
        <fullName evidence="2">Glycosyltransferase, group 1 family protein</fullName>
    </submittedName>
</protein>
<keyword evidence="2" id="KW-0808">Transferase</keyword>
<sequence>MVKQRILYLTNIPSPYRVEFFNELTKYMDVTVAFELRNAKNREESWQSGENYKFKAVFMKPLITRTESAYCPEVFKLLKEFKNDVIVVGGYATPTGMAAILYLKAKKIPFYLNCDGGFVSNDSLLKKKIKTFFIGSATYYLSTGVGADKYLMHYGAKKERTYHYSFSSLREEDIEEAVKKRDEKVSLRNKLGITEKNMIVFVGSFMRRKGIDILLKACTNMEDTAVVLVGGSDISAYKDMVSEKLKEHIYPVGFKNKEEMKKYYQAADLMVLPTREDIWGLVINEAMAQGLPVVTTNRCLAGLTLVKNGENGYIVPVEDIKATKEAIEKILDGGSATEFGRKSLEKISNYTIEQMAAEHRNIFKAGDVADKSHKVE</sequence>
<dbReference type="InterPro" id="IPR001296">
    <property type="entry name" value="Glyco_trans_1"/>
</dbReference>
<dbReference type="RefSeq" id="WP_023353833.1">
    <property type="nucleotide sequence ID" value="NZ_KI535367.1"/>
</dbReference>